<dbReference type="GO" id="GO:0003700">
    <property type="term" value="F:DNA-binding transcription factor activity"/>
    <property type="evidence" value="ECO:0007669"/>
    <property type="project" value="InterPro"/>
</dbReference>
<feature type="compositionally biased region" description="Basic and acidic residues" evidence="2">
    <location>
        <begin position="328"/>
        <end position="338"/>
    </location>
</feature>
<proteinExistence type="predicted"/>
<dbReference type="PROSITE" id="PS50217">
    <property type="entry name" value="BZIP"/>
    <property type="match status" value="1"/>
</dbReference>
<sequence length="522" mass="59851">MSCWNFVPEKLRSNVQALSWLCCKDPTNQLTVQQLVEFASVHSFTLEIFGSQAEQVEKVLVPRGLCIDDGLLYGYLLGAYAPSQVPIKGASNLVCRRTVFNPRSHDFLAVSRDDSNLIVVEYSRFIAPKFSVQYYSIYESLDEVFRWDNLLYSSELFVEHCCPHEKFNSDSCSCAATDLDMHLVLEKYGRPISEIFSTAVLPVPPYETIYSASELWNSLIGFGRLNNTWTTESYTDTRFVRSSLSPTMTNVLYCRFKSVTLKKPEADQIISQALNAVFQRQSQAAIKRNNRKLKMDFKRRSGRQKGQTIQKSVPVYSQSAGHERRHSSKEDDGLFRHYRDEGQGDFSTPVTFVSDHISDNELHFSSSSGISHPNDDNGQILLDLPPLLSCSPVEDHNSKLSYYNTLRIGMSDDGDSKMKMQSSFSDAMKATAQNGYISTDRDCSPTRSDYIDGKKLSKKERNRRNVRNFYRRRKAYLEQLEKNNEILKTECLQMRQQLTLLFDEVKLLKDSYRHHPRSTVDL</sequence>
<name>A0A9C7UNE8_9RHOD</name>
<comment type="caution">
    <text evidence="4">The sequence shown here is derived from an EMBL/GenBank/DDBJ whole genome shotgun (WGS) entry which is preliminary data.</text>
</comment>
<organism evidence="4 5">
    <name type="scientific">Galdieria partita</name>
    <dbReference type="NCBI Taxonomy" id="83374"/>
    <lineage>
        <taxon>Eukaryota</taxon>
        <taxon>Rhodophyta</taxon>
        <taxon>Bangiophyceae</taxon>
        <taxon>Galdieriales</taxon>
        <taxon>Galdieriaceae</taxon>
        <taxon>Galdieria</taxon>
    </lineage>
</organism>
<feature type="region of interest" description="Disordered" evidence="2">
    <location>
        <begin position="298"/>
        <end position="338"/>
    </location>
</feature>
<reference evidence="4" key="1">
    <citation type="journal article" date="2022" name="Proc. Natl. Acad. Sci. U.S.A.">
        <title>Life cycle and functional genomics of the unicellular red alga Galdieria for elucidating algal and plant evolution and industrial use.</title>
        <authorList>
            <person name="Hirooka S."/>
            <person name="Itabashi T."/>
            <person name="Ichinose T.M."/>
            <person name="Onuma R."/>
            <person name="Fujiwara T."/>
            <person name="Yamashita S."/>
            <person name="Jong L.W."/>
            <person name="Tomita R."/>
            <person name="Iwane A.H."/>
            <person name="Miyagishima S.Y."/>
        </authorList>
    </citation>
    <scope>NUCLEOTIDE SEQUENCE</scope>
    <source>
        <strain evidence="4">NBRC 102759</strain>
    </source>
</reference>
<gene>
    <name evidence="4" type="ORF">GpartN1_g1640.t1</name>
</gene>
<dbReference type="OrthoDB" id="10324475at2759"/>
<feature type="compositionally biased region" description="Polar residues" evidence="2">
    <location>
        <begin position="304"/>
        <end position="320"/>
    </location>
</feature>
<feature type="domain" description="BZIP" evidence="3">
    <location>
        <begin position="452"/>
        <end position="515"/>
    </location>
</feature>
<evidence type="ECO:0000259" key="3">
    <source>
        <dbReference type="PROSITE" id="PS50217"/>
    </source>
</evidence>
<evidence type="ECO:0000256" key="2">
    <source>
        <dbReference type="SAM" id="MobiDB-lite"/>
    </source>
</evidence>
<keyword evidence="1" id="KW-0175">Coiled coil</keyword>
<dbReference type="EMBL" id="BQMJ01000011">
    <property type="protein sequence ID" value="GJQ09849.1"/>
    <property type="molecule type" value="Genomic_DNA"/>
</dbReference>
<reference evidence="4" key="2">
    <citation type="submission" date="2022-01" db="EMBL/GenBank/DDBJ databases">
        <authorList>
            <person name="Hirooka S."/>
            <person name="Miyagishima S.Y."/>
        </authorList>
    </citation>
    <scope>NUCLEOTIDE SEQUENCE</scope>
    <source>
        <strain evidence="4">NBRC 102759</strain>
    </source>
</reference>
<feature type="coiled-coil region" evidence="1">
    <location>
        <begin position="470"/>
        <end position="497"/>
    </location>
</feature>
<evidence type="ECO:0000313" key="4">
    <source>
        <dbReference type="EMBL" id="GJQ09849.1"/>
    </source>
</evidence>
<evidence type="ECO:0000256" key="1">
    <source>
        <dbReference type="SAM" id="Coils"/>
    </source>
</evidence>
<dbReference type="Proteomes" id="UP001061958">
    <property type="component" value="Unassembled WGS sequence"/>
</dbReference>
<dbReference type="InterPro" id="IPR004827">
    <property type="entry name" value="bZIP"/>
</dbReference>
<dbReference type="AlphaFoldDB" id="A0A9C7UNE8"/>
<evidence type="ECO:0000313" key="5">
    <source>
        <dbReference type="Proteomes" id="UP001061958"/>
    </source>
</evidence>
<protein>
    <recommendedName>
        <fullName evidence="3">BZIP domain-containing protein</fullName>
    </recommendedName>
</protein>
<keyword evidence="5" id="KW-1185">Reference proteome</keyword>
<accession>A0A9C7UNE8</accession>
<dbReference type="CDD" id="cd14686">
    <property type="entry name" value="bZIP"/>
    <property type="match status" value="1"/>
</dbReference>